<comment type="caution">
    <text evidence="2">The sequence shown here is derived from an EMBL/GenBank/DDBJ whole genome shotgun (WGS) entry which is preliminary data.</text>
</comment>
<proteinExistence type="predicted"/>
<dbReference type="EMBL" id="JASJUT010000001">
    <property type="protein sequence ID" value="MDK2593927.1"/>
    <property type="molecule type" value="Genomic_DNA"/>
</dbReference>
<name>A0ABT7EG66_9GAMM</name>
<gene>
    <name evidence="2" type="ORF">QNM18_02455</name>
</gene>
<dbReference type="SUPFAM" id="SSF110857">
    <property type="entry name" value="Gamma-glutamyl cyclotransferase-like"/>
    <property type="match status" value="1"/>
</dbReference>
<organism evidence="2 3">
    <name type="scientific">Pseudoalteromonas obscura</name>
    <dbReference type="NCBI Taxonomy" id="3048491"/>
    <lineage>
        <taxon>Bacteria</taxon>
        <taxon>Pseudomonadati</taxon>
        <taxon>Pseudomonadota</taxon>
        <taxon>Gammaproteobacteria</taxon>
        <taxon>Alteromonadales</taxon>
        <taxon>Pseudoalteromonadaceae</taxon>
        <taxon>Pseudoalteromonas</taxon>
    </lineage>
</organism>
<dbReference type="Gene3D" id="3.10.490.10">
    <property type="entry name" value="Gamma-glutamyl cyclotransferase-like"/>
    <property type="match status" value="1"/>
</dbReference>
<evidence type="ECO:0000313" key="2">
    <source>
        <dbReference type="EMBL" id="MDK2593927.1"/>
    </source>
</evidence>
<sequence>MEKLFSYGTLQLEQVQIETFGRILTGHKDKLIGYVLSEVKINDAEVIKTSGKDIHPILKYTGNDTDIVDGTVFDITPSELSQADEYEVDEYVRVAGQFQSGMQAWAYVCAATESART</sequence>
<protein>
    <submittedName>
        <fullName evidence="2">Gamma-glutamylcyclotransferase family protein</fullName>
    </submittedName>
</protein>
<dbReference type="InterPro" id="IPR036568">
    <property type="entry name" value="GGCT-like_sf"/>
</dbReference>
<reference evidence="2 3" key="1">
    <citation type="submission" date="2023-05" db="EMBL/GenBank/DDBJ databases">
        <title>Pseudoalteromonas ardens sp. nov., Pseudoalteromonas obscura sp. nov., and Pseudoalteromonas umbrosa sp. nov., isolated from the coral Montipora capitata.</title>
        <authorList>
            <person name="Thomas E.M."/>
            <person name="Smith E.M."/>
            <person name="Papke E."/>
            <person name="Shlafstein M.D."/>
            <person name="Oline D.K."/>
            <person name="Videau P."/>
            <person name="Saw J.H."/>
            <person name="Strangman W.K."/>
            <person name="Ushijima B."/>
        </authorList>
    </citation>
    <scope>NUCLEOTIDE SEQUENCE [LARGE SCALE GENOMIC DNA]</scope>
    <source>
        <strain evidence="2 3">P94</strain>
    </source>
</reference>
<dbReference type="InterPro" id="IPR013024">
    <property type="entry name" value="GGCT-like"/>
</dbReference>
<evidence type="ECO:0000259" key="1">
    <source>
        <dbReference type="Pfam" id="PF06094"/>
    </source>
</evidence>
<feature type="domain" description="Gamma-glutamylcyclotransferase AIG2-like" evidence="1">
    <location>
        <begin position="4"/>
        <end position="111"/>
    </location>
</feature>
<accession>A0ABT7EG66</accession>
<dbReference type="Proteomes" id="UP001231915">
    <property type="component" value="Unassembled WGS sequence"/>
</dbReference>
<keyword evidence="3" id="KW-1185">Reference proteome</keyword>
<dbReference type="CDD" id="cd06661">
    <property type="entry name" value="GGCT_like"/>
    <property type="match status" value="1"/>
</dbReference>
<dbReference type="InterPro" id="IPR009288">
    <property type="entry name" value="AIG2-like_dom"/>
</dbReference>
<evidence type="ECO:0000313" key="3">
    <source>
        <dbReference type="Proteomes" id="UP001231915"/>
    </source>
</evidence>
<dbReference type="Pfam" id="PF06094">
    <property type="entry name" value="GGACT"/>
    <property type="match status" value="1"/>
</dbReference>
<dbReference type="RefSeq" id="WP_284136205.1">
    <property type="nucleotide sequence ID" value="NZ_JASJUT010000001.1"/>
</dbReference>